<evidence type="ECO:0000313" key="3">
    <source>
        <dbReference type="Proteomes" id="UP000281975"/>
    </source>
</evidence>
<protein>
    <submittedName>
        <fullName evidence="2">Uncharacterized protein</fullName>
    </submittedName>
</protein>
<sequence length="116" mass="11805">MAASLIVARVDGILHQSETRSPIVQGAILTPPVMLFALKGARLVLADGTVLMVPANQRMQLSVTADVPPTLEPGAPGDAGSDPDVATLQQAIAQGEDPTLIQQAPSAGGALRCGTQ</sequence>
<evidence type="ECO:0000313" key="2">
    <source>
        <dbReference type="EMBL" id="RKR06875.1"/>
    </source>
</evidence>
<gene>
    <name evidence="2" type="ORF">C7446_0874</name>
</gene>
<comment type="caution">
    <text evidence="2">The sequence shown here is derived from an EMBL/GenBank/DDBJ whole genome shotgun (WGS) entry which is preliminary data.</text>
</comment>
<dbReference type="AlphaFoldDB" id="A0A420X098"/>
<feature type="region of interest" description="Disordered" evidence="1">
    <location>
        <begin position="94"/>
        <end position="116"/>
    </location>
</feature>
<organism evidence="2 3">
    <name type="scientific">Kushneria sinocarnis</name>
    <dbReference type="NCBI Taxonomy" id="595502"/>
    <lineage>
        <taxon>Bacteria</taxon>
        <taxon>Pseudomonadati</taxon>
        <taxon>Pseudomonadota</taxon>
        <taxon>Gammaproteobacteria</taxon>
        <taxon>Oceanospirillales</taxon>
        <taxon>Halomonadaceae</taxon>
        <taxon>Kushneria</taxon>
    </lineage>
</organism>
<dbReference type="OrthoDB" id="6106816at2"/>
<dbReference type="Proteomes" id="UP000281975">
    <property type="component" value="Unassembled WGS sequence"/>
</dbReference>
<evidence type="ECO:0000256" key="1">
    <source>
        <dbReference type="SAM" id="MobiDB-lite"/>
    </source>
</evidence>
<keyword evidence="3" id="KW-1185">Reference proteome</keyword>
<dbReference type="EMBL" id="RBIN01000002">
    <property type="protein sequence ID" value="RKR06875.1"/>
    <property type="molecule type" value="Genomic_DNA"/>
</dbReference>
<proteinExistence type="predicted"/>
<accession>A0A420X098</accession>
<reference evidence="2 3" key="1">
    <citation type="submission" date="2018-10" db="EMBL/GenBank/DDBJ databases">
        <title>Genomic Encyclopedia of Type Strains, Phase IV (KMG-IV): sequencing the most valuable type-strain genomes for metagenomic binning, comparative biology and taxonomic classification.</title>
        <authorList>
            <person name="Goeker M."/>
        </authorList>
    </citation>
    <scope>NUCLEOTIDE SEQUENCE [LARGE SCALE GENOMIC DNA]</scope>
    <source>
        <strain evidence="2 3">DSM 23229</strain>
    </source>
</reference>
<dbReference type="RefSeq" id="WP_121171600.1">
    <property type="nucleotide sequence ID" value="NZ_RBIN01000002.1"/>
</dbReference>
<name>A0A420X098_9GAMM</name>